<dbReference type="InterPro" id="IPR036866">
    <property type="entry name" value="RibonucZ/Hydroxyglut_hydro"/>
</dbReference>
<reference evidence="1" key="1">
    <citation type="journal article" date="2020" name="mSystems">
        <title>Genome- and Community-Level Interaction Insights into Carbon Utilization and Element Cycling Functions of Hydrothermarchaeota in Hydrothermal Sediment.</title>
        <authorList>
            <person name="Zhou Z."/>
            <person name="Liu Y."/>
            <person name="Xu W."/>
            <person name="Pan J."/>
            <person name="Luo Z.H."/>
            <person name="Li M."/>
        </authorList>
    </citation>
    <scope>NUCLEOTIDE SEQUENCE [LARGE SCALE GENOMIC DNA]</scope>
    <source>
        <strain evidence="1">SpSt-906</strain>
    </source>
</reference>
<dbReference type="PIRSF" id="PIRSF004944">
    <property type="entry name" value="UCP004944_hydrls"/>
    <property type="match status" value="1"/>
</dbReference>
<dbReference type="HAMAP" id="MF_01406">
    <property type="entry name" value="UPF0282"/>
    <property type="match status" value="1"/>
</dbReference>
<proteinExistence type="inferred from homology"/>
<protein>
    <recommendedName>
        <fullName evidence="2">MBL fold metallo-hydrolase</fullName>
    </recommendedName>
</protein>
<comment type="caution">
    <text evidence="1">The sequence shown here is derived from an EMBL/GenBank/DDBJ whole genome shotgun (WGS) entry which is preliminary data.</text>
</comment>
<organism evidence="1">
    <name type="scientific">candidate division WOR-3 bacterium</name>
    <dbReference type="NCBI Taxonomy" id="2052148"/>
    <lineage>
        <taxon>Bacteria</taxon>
        <taxon>Bacteria division WOR-3</taxon>
    </lineage>
</organism>
<evidence type="ECO:0008006" key="2">
    <source>
        <dbReference type="Google" id="ProtNLM"/>
    </source>
</evidence>
<dbReference type="AlphaFoldDB" id="A0A7C3Z131"/>
<evidence type="ECO:0000313" key="1">
    <source>
        <dbReference type="EMBL" id="HGE98720.1"/>
    </source>
</evidence>
<dbReference type="PANTHER" id="PTHR43546:SF4">
    <property type="entry name" value="UPF0282 PROTEIN MJ1629"/>
    <property type="match status" value="1"/>
</dbReference>
<gene>
    <name evidence="1" type="ORF">ENX07_01415</name>
</gene>
<dbReference type="SUPFAM" id="SSF56281">
    <property type="entry name" value="Metallo-hydrolase/oxidoreductase"/>
    <property type="match status" value="1"/>
</dbReference>
<dbReference type="PANTHER" id="PTHR43546">
    <property type="entry name" value="UPF0173 METAL-DEPENDENT HYDROLASE MJ1163-RELATED"/>
    <property type="match status" value="1"/>
</dbReference>
<dbReference type="EMBL" id="DTMQ01000009">
    <property type="protein sequence ID" value="HGE98720.1"/>
    <property type="molecule type" value="Genomic_DNA"/>
</dbReference>
<sequence length="283" mass="33073">MKVIPVASESLGVRSMATVVKTERVSIFIDPGVALSPSRFNLPPHPLELKRKEEKWHEIVNWVKGCEVIIVTHYHYDHHNPEVPEIYQGKVCFLKDPWQNINESQKKRAGVFLERIRPLVAQWEIADGQEFFIKDVRIKFSPPVFHGRSEHLGFVTEVLIEEEKRFLFTSDVQGPVRKEAVDFILANKPDIIFADGPMTYLLHYRYSPDDLERARGNIIQILKGNPQTILILDHHLTRDENYKSYLPEEFIGRQIFTAAEFLGEEEELLEAKRRDLYQRARMR</sequence>
<dbReference type="Gene3D" id="3.60.15.10">
    <property type="entry name" value="Ribonuclease Z/Hydroxyacylglutathione hydrolase-like"/>
    <property type="match status" value="1"/>
</dbReference>
<dbReference type="CDD" id="cd06262">
    <property type="entry name" value="metallo-hydrolase-like_MBL-fold"/>
    <property type="match status" value="1"/>
</dbReference>
<dbReference type="InterPro" id="IPR050114">
    <property type="entry name" value="UPF0173_UPF0282_UlaG_hydrolase"/>
</dbReference>
<name>A0A7C3Z131_UNCW3</name>
<accession>A0A7C3Z131</accession>
<dbReference type="InterPro" id="IPR014426">
    <property type="entry name" value="UPF0282_hydrls"/>
</dbReference>